<proteinExistence type="predicted"/>
<dbReference type="KEGG" id="vg:40088635"/>
<evidence type="ECO:0000313" key="1">
    <source>
        <dbReference type="EMBL" id="AUZ95391.1"/>
    </source>
</evidence>
<dbReference type="RefSeq" id="YP_009612297.1">
    <property type="nucleotide sequence ID" value="NC_042013.1"/>
</dbReference>
<dbReference type="GeneID" id="40088635"/>
<reference evidence="1 2" key="1">
    <citation type="submission" date="2017-06" db="EMBL/GenBank/DDBJ databases">
        <authorList>
            <person name="Kim H.J."/>
            <person name="Triplett B.A."/>
        </authorList>
    </citation>
    <scope>NUCLEOTIDE SEQUENCE [LARGE SCALE GENOMIC DNA]</scope>
</reference>
<dbReference type="Proteomes" id="UP000223025">
    <property type="component" value="Segment"/>
</dbReference>
<keyword evidence="2" id="KW-1185">Reference proteome</keyword>
<sequence length="75" mass="8368">MALTFEMNDRVEIHSTNDSTLDGKQATVVGVSSVFAEMAFYIISLDEPHTYEIVKDTEITVSAITMTEHCLRKVS</sequence>
<accession>A0A2L0V0U5</accession>
<protein>
    <submittedName>
        <fullName evidence="1">Uncharacterized protein</fullName>
    </submittedName>
</protein>
<organism evidence="1 2">
    <name type="scientific">Agrobacterium phage Atu_ph07</name>
    <dbReference type="NCBI Taxonomy" id="2024264"/>
    <lineage>
        <taxon>Viruses</taxon>
        <taxon>Duplodnaviria</taxon>
        <taxon>Heunggongvirae</taxon>
        <taxon>Uroviricota</taxon>
        <taxon>Caudoviricetes</taxon>
        <taxon>Polybotosvirus</taxon>
        <taxon>Polybotosvirus Atuph07</taxon>
    </lineage>
</organism>
<dbReference type="EMBL" id="MF403008">
    <property type="protein sequence ID" value="AUZ95391.1"/>
    <property type="molecule type" value="Genomic_DNA"/>
</dbReference>
<name>A0A2L0V0U5_9CAUD</name>
<evidence type="ECO:0000313" key="2">
    <source>
        <dbReference type="Proteomes" id="UP000223025"/>
    </source>
</evidence>